<dbReference type="Proteomes" id="UP000008952">
    <property type="component" value="Unassembled WGS sequence"/>
</dbReference>
<protein>
    <submittedName>
        <fullName evidence="2">Uncharacterized protein</fullName>
    </submittedName>
</protein>
<dbReference type="OrthoDB" id="7870844at2"/>
<name>J0ZNY3_9HYPH</name>
<feature type="transmembrane region" description="Helical" evidence="1">
    <location>
        <begin position="124"/>
        <end position="146"/>
    </location>
</feature>
<keyword evidence="1" id="KW-0472">Membrane</keyword>
<dbReference type="eggNOG" id="ENOG5034256">
    <property type="taxonomic scope" value="Bacteria"/>
</dbReference>
<accession>J0ZNY3</accession>
<reference evidence="2 3" key="1">
    <citation type="submission" date="2012-03" db="EMBL/GenBank/DDBJ databases">
        <title>The Genome Sequence of Bartonella tamiae Th239.</title>
        <authorList>
            <consortium name="The Broad Institute Genome Sequencing Platform"/>
            <consortium name="The Broad Institute Genome Sequencing Center for Infectious Disease"/>
            <person name="Feldgarden M."/>
            <person name="Kirby J."/>
            <person name="Kosoy M."/>
            <person name="Birtles R."/>
            <person name="Probert W.S."/>
            <person name="Chiaraviglio L."/>
            <person name="Young S.K."/>
            <person name="Zeng Q."/>
            <person name="Gargeya S."/>
            <person name="Fitzgerald M."/>
            <person name="Haas B."/>
            <person name="Abouelleil A."/>
            <person name="Alvarado L."/>
            <person name="Arachchi H.M."/>
            <person name="Berlin A."/>
            <person name="Chapman S.B."/>
            <person name="Gearin G."/>
            <person name="Goldberg J."/>
            <person name="Griggs A."/>
            <person name="Gujja S."/>
            <person name="Hansen M."/>
            <person name="Heiman D."/>
            <person name="Howarth C."/>
            <person name="Larimer J."/>
            <person name="Lui A."/>
            <person name="MacDonald P.J.P."/>
            <person name="McCowen C."/>
            <person name="Montmayeur A."/>
            <person name="Murphy C."/>
            <person name="Neiman D."/>
            <person name="Pearson M."/>
            <person name="Priest M."/>
            <person name="Roberts A."/>
            <person name="Saif S."/>
            <person name="Shea T."/>
            <person name="Sisk P."/>
            <person name="Stolte C."/>
            <person name="Sykes S."/>
            <person name="Wortman J."/>
            <person name="Nusbaum C."/>
            <person name="Birren B."/>
        </authorList>
    </citation>
    <scope>NUCLEOTIDE SEQUENCE [LARGE SCALE GENOMIC DNA]</scope>
    <source>
        <strain evidence="2 3">Th239</strain>
    </source>
</reference>
<dbReference type="PATRIC" id="fig|1094558.3.peg.741"/>
<dbReference type="HOGENOM" id="CLU_846380_0_0_5"/>
<dbReference type="RefSeq" id="WP_008038434.1">
    <property type="nucleotide sequence ID" value="NZ_JH725147.1"/>
</dbReference>
<organism evidence="2 3">
    <name type="scientific">Bartonella tamiae Th239</name>
    <dbReference type="NCBI Taxonomy" id="1094558"/>
    <lineage>
        <taxon>Bacteria</taxon>
        <taxon>Pseudomonadati</taxon>
        <taxon>Pseudomonadota</taxon>
        <taxon>Alphaproteobacteria</taxon>
        <taxon>Hyphomicrobiales</taxon>
        <taxon>Bartonellaceae</taxon>
        <taxon>Bartonella</taxon>
    </lineage>
</organism>
<evidence type="ECO:0000256" key="1">
    <source>
        <dbReference type="SAM" id="Phobius"/>
    </source>
</evidence>
<evidence type="ECO:0000313" key="2">
    <source>
        <dbReference type="EMBL" id="EJF90278.1"/>
    </source>
</evidence>
<evidence type="ECO:0000313" key="3">
    <source>
        <dbReference type="Proteomes" id="UP000008952"/>
    </source>
</evidence>
<keyword evidence="3" id="KW-1185">Reference proteome</keyword>
<dbReference type="AlphaFoldDB" id="J0ZNY3"/>
<dbReference type="STRING" id="1094558.ME5_00679"/>
<dbReference type="EMBL" id="AIMB01000007">
    <property type="protein sequence ID" value="EJF90278.1"/>
    <property type="molecule type" value="Genomic_DNA"/>
</dbReference>
<keyword evidence="1" id="KW-1133">Transmembrane helix</keyword>
<sequence>MTNAEQAIRNALLNVDAFNQADRRRVYESAWNAHERALISNTALDDINRERRRDELMRVIRLIENEYLSQEASFNHSHSDPAQSQNNTLHALGPEDQIEIEVDGVSNNPSSRVREQIHKKRSKILIILGLGFIGFLIVIFIIWSLILSFSSQKPSEHIIETPRASSSSSHYQAVDDKKNNQEQDTSWIRIFHPNDASSVATRGAASVDIRMNAGEPYMHIFANNADDAAIISIGEGVLNKLRGQSIMFEIDAQSDGTQSSQLSITCDFGTGSECGRRRFEILSNRENILFQVSIPQNSKGAGKLYLTSDLLGEGHAINIYNIGMKASN</sequence>
<proteinExistence type="predicted"/>
<gene>
    <name evidence="2" type="ORF">ME5_00679</name>
</gene>
<keyword evidence="1" id="KW-0812">Transmembrane</keyword>
<comment type="caution">
    <text evidence="2">The sequence shown here is derived from an EMBL/GenBank/DDBJ whole genome shotgun (WGS) entry which is preliminary data.</text>
</comment>